<dbReference type="Pfam" id="PF12867">
    <property type="entry name" value="DinB_2"/>
    <property type="match status" value="1"/>
</dbReference>
<name>A0A1G7TXE4_9BACL</name>
<feature type="domain" description="DinB-like" evidence="1">
    <location>
        <begin position="14"/>
        <end position="147"/>
    </location>
</feature>
<proteinExistence type="predicted"/>
<evidence type="ECO:0000259" key="1">
    <source>
        <dbReference type="Pfam" id="PF12867"/>
    </source>
</evidence>
<evidence type="ECO:0000313" key="2">
    <source>
        <dbReference type="EMBL" id="SDG39903.1"/>
    </source>
</evidence>
<dbReference type="AlphaFoldDB" id="A0A1G7TXE4"/>
<evidence type="ECO:0000313" key="3">
    <source>
        <dbReference type="Proteomes" id="UP000198972"/>
    </source>
</evidence>
<keyword evidence="3" id="KW-1185">Reference proteome</keyword>
<organism evidence="2 3">
    <name type="scientific">Fontibacillus panacisegetis</name>
    <dbReference type="NCBI Taxonomy" id="670482"/>
    <lineage>
        <taxon>Bacteria</taxon>
        <taxon>Bacillati</taxon>
        <taxon>Bacillota</taxon>
        <taxon>Bacilli</taxon>
        <taxon>Bacillales</taxon>
        <taxon>Paenibacillaceae</taxon>
        <taxon>Fontibacillus</taxon>
    </lineage>
</organism>
<dbReference type="RefSeq" id="WP_091235862.1">
    <property type="nucleotide sequence ID" value="NZ_FNBG01000040.1"/>
</dbReference>
<dbReference type="STRING" id="670482.SAMN04488542_14026"/>
<dbReference type="OrthoDB" id="2853529at2"/>
<sequence>MSQLPVNIELYLHTHDQLSQAIEGLSDEALKWKAASNQWSVTEVLTHLVDHNIVVSFRIREILSDSEARLPAFSQDSWVAGQKANEGSVTDYLNAFKALLHYNSLLFQRLSEEDWAKRGVNWKGDSVSLSAIIQSFITHVQTHLAQIERIKQGESASHNSSCSL</sequence>
<dbReference type="InterPro" id="IPR034660">
    <property type="entry name" value="DinB/YfiT-like"/>
</dbReference>
<dbReference type="EMBL" id="FNBG01000040">
    <property type="protein sequence ID" value="SDG39903.1"/>
    <property type="molecule type" value="Genomic_DNA"/>
</dbReference>
<gene>
    <name evidence="2" type="ORF">SAMN04488542_14026</name>
</gene>
<reference evidence="2 3" key="1">
    <citation type="submission" date="2016-10" db="EMBL/GenBank/DDBJ databases">
        <authorList>
            <person name="de Groot N.N."/>
        </authorList>
    </citation>
    <scope>NUCLEOTIDE SEQUENCE [LARGE SCALE GENOMIC DNA]</scope>
    <source>
        <strain evidence="2 3">DSM 28129</strain>
    </source>
</reference>
<dbReference type="Proteomes" id="UP000198972">
    <property type="component" value="Unassembled WGS sequence"/>
</dbReference>
<dbReference type="Gene3D" id="1.20.120.450">
    <property type="entry name" value="dinb family like domain"/>
    <property type="match status" value="1"/>
</dbReference>
<dbReference type="SUPFAM" id="SSF109854">
    <property type="entry name" value="DinB/YfiT-like putative metalloenzymes"/>
    <property type="match status" value="1"/>
</dbReference>
<accession>A0A1G7TXE4</accession>
<dbReference type="InterPro" id="IPR024775">
    <property type="entry name" value="DinB-like"/>
</dbReference>
<protein>
    <submittedName>
        <fullName evidence="2">DinB superfamily protein</fullName>
    </submittedName>
</protein>